<comment type="caution">
    <text evidence="7">The sequence shown here is derived from an EMBL/GenBank/DDBJ whole genome shotgun (WGS) entry which is preliminary data.</text>
</comment>
<dbReference type="Proteomes" id="UP000028607">
    <property type="component" value="Unassembled WGS sequence"/>
</dbReference>
<organism evidence="7 8">
    <name type="scientific">Thioclava atlantica</name>
    <dbReference type="NCBI Taxonomy" id="1317124"/>
    <lineage>
        <taxon>Bacteria</taxon>
        <taxon>Pseudomonadati</taxon>
        <taxon>Pseudomonadota</taxon>
        <taxon>Alphaproteobacteria</taxon>
        <taxon>Rhodobacterales</taxon>
        <taxon>Paracoccaceae</taxon>
        <taxon>Thioclava</taxon>
    </lineage>
</organism>
<keyword evidence="2" id="KW-0560">Oxidoreductase</keyword>
<dbReference type="PROSITE" id="PS51352">
    <property type="entry name" value="THIOREDOXIN_2"/>
    <property type="match status" value="1"/>
</dbReference>
<evidence type="ECO:0000256" key="5">
    <source>
        <dbReference type="SAM" id="SignalP"/>
    </source>
</evidence>
<dbReference type="GO" id="GO:0016491">
    <property type="term" value="F:oxidoreductase activity"/>
    <property type="evidence" value="ECO:0007669"/>
    <property type="project" value="UniProtKB-KW"/>
</dbReference>
<dbReference type="InterPro" id="IPR036249">
    <property type="entry name" value="Thioredoxin-like_sf"/>
</dbReference>
<reference evidence="7 8" key="2">
    <citation type="journal article" date="2015" name="Antonie Van Leeuwenhoek">
        <title>Thioclava indica sp. nov., isolated from surface seawater of the Indian Ocean.</title>
        <authorList>
            <person name="Liu Y."/>
            <person name="Lai Q."/>
            <person name="Du J."/>
            <person name="Xu H."/>
            <person name="Jiang L."/>
            <person name="Shao Z."/>
        </authorList>
    </citation>
    <scope>NUCLEOTIDE SEQUENCE [LARGE SCALE GENOMIC DNA]</scope>
    <source>
        <strain evidence="7 8">13D2W-2</strain>
    </source>
</reference>
<sequence>MDMIFRNLMLVSSFALLPMAVQAADLDEARVKELVYEAIRENPQIIMEAVEILQRQDAEAQAQAQATVLRDQRQLLEQDPNAPVLGNPDGDVTVIEFFDYNCPYCRRAMPEVLALLEADPNVRLVYREWPILGDGSVFATKAALASRLQGKYEAFHWALMGMNGRAEEASVLRIAQEVGLDIERLQTDMERPEIEEHIATSMRLTQSLGFSGTPSFVIGDNLVPGFVESDKLTELVDNVRASAN</sequence>
<dbReference type="PANTHER" id="PTHR13887">
    <property type="entry name" value="GLUTATHIONE S-TRANSFERASE KAPPA"/>
    <property type="match status" value="1"/>
</dbReference>
<dbReference type="STRING" id="1317124.DW2_13835"/>
<proteinExistence type="predicted"/>
<dbReference type="RefSeq" id="WP_090062994.1">
    <property type="nucleotide sequence ID" value="NZ_AQRC01000011.1"/>
</dbReference>
<protein>
    <submittedName>
        <fullName evidence="7">DSBA oxidoreductase</fullName>
    </submittedName>
</protein>
<evidence type="ECO:0000313" key="7">
    <source>
        <dbReference type="EMBL" id="KFE34365.1"/>
    </source>
</evidence>
<accession>A0A085TUG8</accession>
<dbReference type="InterPro" id="IPR041205">
    <property type="entry name" value="ScsC_N"/>
</dbReference>
<evidence type="ECO:0000256" key="1">
    <source>
        <dbReference type="ARBA" id="ARBA00022729"/>
    </source>
</evidence>
<feature type="domain" description="Thioredoxin" evidence="6">
    <location>
        <begin position="43"/>
        <end position="241"/>
    </location>
</feature>
<feature type="signal peptide" evidence="5">
    <location>
        <begin position="1"/>
        <end position="23"/>
    </location>
</feature>
<reference evidence="8" key="1">
    <citation type="submission" date="2013-04" db="EMBL/GenBank/DDBJ databases">
        <title>Thioclava sp. 13D2W-2 Genome Sequencing.</title>
        <authorList>
            <person name="Lai Q."/>
            <person name="Li G."/>
            <person name="Shao Z."/>
        </authorList>
    </citation>
    <scope>NUCLEOTIDE SEQUENCE [LARGE SCALE GENOMIC DNA]</scope>
    <source>
        <strain evidence="8">13D2W-2</strain>
    </source>
</reference>
<feature type="chain" id="PRO_5001797417" evidence="5">
    <location>
        <begin position="24"/>
        <end position="244"/>
    </location>
</feature>
<dbReference type="Pfam" id="PF01323">
    <property type="entry name" value="DSBA"/>
    <property type="match status" value="1"/>
</dbReference>
<evidence type="ECO:0000313" key="8">
    <source>
        <dbReference type="Proteomes" id="UP000028607"/>
    </source>
</evidence>
<name>A0A085TUG8_9RHOB</name>
<evidence type="ECO:0000259" key="6">
    <source>
        <dbReference type="PROSITE" id="PS51352"/>
    </source>
</evidence>
<dbReference type="SUPFAM" id="SSF52833">
    <property type="entry name" value="Thioredoxin-like"/>
    <property type="match status" value="1"/>
</dbReference>
<dbReference type="Pfam" id="PF18312">
    <property type="entry name" value="ScsC_N"/>
    <property type="match status" value="1"/>
</dbReference>
<dbReference type="eggNOG" id="COG1651">
    <property type="taxonomic scope" value="Bacteria"/>
</dbReference>
<evidence type="ECO:0000256" key="2">
    <source>
        <dbReference type="ARBA" id="ARBA00023002"/>
    </source>
</evidence>
<dbReference type="CDD" id="cd03023">
    <property type="entry name" value="DsbA_Com1_like"/>
    <property type="match status" value="1"/>
</dbReference>
<evidence type="ECO:0000256" key="4">
    <source>
        <dbReference type="ARBA" id="ARBA00023284"/>
    </source>
</evidence>
<keyword evidence="3" id="KW-1015">Disulfide bond</keyword>
<evidence type="ECO:0000256" key="3">
    <source>
        <dbReference type="ARBA" id="ARBA00023157"/>
    </source>
</evidence>
<dbReference type="AlphaFoldDB" id="A0A085TUG8"/>
<dbReference type="InterPro" id="IPR013766">
    <property type="entry name" value="Thioredoxin_domain"/>
</dbReference>
<keyword evidence="4" id="KW-0676">Redox-active center</keyword>
<dbReference type="Gene3D" id="3.40.30.10">
    <property type="entry name" value="Glutaredoxin"/>
    <property type="match status" value="1"/>
</dbReference>
<keyword evidence="8" id="KW-1185">Reference proteome</keyword>
<dbReference type="InterPro" id="IPR001853">
    <property type="entry name" value="DSBA-like_thioredoxin_dom"/>
</dbReference>
<dbReference type="OrthoDB" id="9780147at2"/>
<dbReference type="EMBL" id="AQRC01000011">
    <property type="protein sequence ID" value="KFE34365.1"/>
    <property type="molecule type" value="Genomic_DNA"/>
</dbReference>
<gene>
    <name evidence="7" type="ORF">DW2_13835</name>
</gene>
<dbReference type="PATRIC" id="fig|1317124.6.peg.2787"/>
<keyword evidence="1 5" id="KW-0732">Signal</keyword>
<dbReference type="PANTHER" id="PTHR13887:SF14">
    <property type="entry name" value="DISULFIDE BOND FORMATION PROTEIN D"/>
    <property type="match status" value="1"/>
</dbReference>